<feature type="compositionally biased region" description="Low complexity" evidence="1">
    <location>
        <begin position="109"/>
        <end position="127"/>
    </location>
</feature>
<feature type="region of interest" description="Disordered" evidence="1">
    <location>
        <begin position="1"/>
        <end position="168"/>
    </location>
</feature>
<gene>
    <name evidence="2" type="ORF">CYCCA115_LOCUS15874</name>
</gene>
<organism evidence="2 3">
    <name type="scientific">Cylindrotheca closterium</name>
    <dbReference type="NCBI Taxonomy" id="2856"/>
    <lineage>
        <taxon>Eukaryota</taxon>
        <taxon>Sar</taxon>
        <taxon>Stramenopiles</taxon>
        <taxon>Ochrophyta</taxon>
        <taxon>Bacillariophyta</taxon>
        <taxon>Bacillariophyceae</taxon>
        <taxon>Bacillariophycidae</taxon>
        <taxon>Bacillariales</taxon>
        <taxon>Bacillariaceae</taxon>
        <taxon>Cylindrotheca</taxon>
    </lineage>
</organism>
<feature type="compositionally biased region" description="Acidic residues" evidence="1">
    <location>
        <begin position="223"/>
        <end position="232"/>
    </location>
</feature>
<dbReference type="EMBL" id="CAKOGP040001892">
    <property type="protein sequence ID" value="CAJ1955687.1"/>
    <property type="molecule type" value="Genomic_DNA"/>
</dbReference>
<feature type="compositionally biased region" description="Acidic residues" evidence="1">
    <location>
        <begin position="42"/>
        <end position="76"/>
    </location>
</feature>
<proteinExistence type="predicted"/>
<protein>
    <submittedName>
        <fullName evidence="2">Uncharacterized protein</fullName>
    </submittedName>
</protein>
<feature type="compositionally biased region" description="Polar residues" evidence="1">
    <location>
        <begin position="459"/>
        <end position="470"/>
    </location>
</feature>
<name>A0AAD2FYM4_9STRA</name>
<accession>A0AAD2FYM4</accession>
<dbReference type="AlphaFoldDB" id="A0AAD2FYM4"/>
<evidence type="ECO:0000256" key="1">
    <source>
        <dbReference type="SAM" id="MobiDB-lite"/>
    </source>
</evidence>
<feature type="compositionally biased region" description="Low complexity" evidence="1">
    <location>
        <begin position="87"/>
        <end position="97"/>
    </location>
</feature>
<dbReference type="Proteomes" id="UP001295423">
    <property type="component" value="Unassembled WGS sequence"/>
</dbReference>
<reference evidence="2" key="1">
    <citation type="submission" date="2023-08" db="EMBL/GenBank/DDBJ databases">
        <authorList>
            <person name="Audoor S."/>
            <person name="Bilcke G."/>
        </authorList>
    </citation>
    <scope>NUCLEOTIDE SEQUENCE</scope>
</reference>
<evidence type="ECO:0000313" key="2">
    <source>
        <dbReference type="EMBL" id="CAJ1955687.1"/>
    </source>
</evidence>
<evidence type="ECO:0000313" key="3">
    <source>
        <dbReference type="Proteomes" id="UP001295423"/>
    </source>
</evidence>
<feature type="region of interest" description="Disordered" evidence="1">
    <location>
        <begin position="303"/>
        <end position="663"/>
    </location>
</feature>
<feature type="compositionally biased region" description="Basic and acidic residues" evidence="1">
    <location>
        <begin position="528"/>
        <end position="547"/>
    </location>
</feature>
<feature type="region of interest" description="Disordered" evidence="1">
    <location>
        <begin position="219"/>
        <end position="290"/>
    </location>
</feature>
<feature type="compositionally biased region" description="Basic and acidic residues" evidence="1">
    <location>
        <begin position="373"/>
        <end position="386"/>
    </location>
</feature>
<comment type="caution">
    <text evidence="2">The sequence shown here is derived from an EMBL/GenBank/DDBJ whole genome shotgun (WGS) entry which is preliminary data.</text>
</comment>
<sequence length="663" mass="74186">MSEHSHPIIVTTVTSDSDDDDDSEYYRPSTVRKPSKTKTVDSSDDDDDEYLSESSSDEEEDDQLEEDDDHVEDDKEDSWVPVQHHVSQNSDMSSVSDISDDEGDEAHSSRSSSSSSETSLEPSDTESNLSEQQLYVESRSSDDDEEDAFHLPDDDDYRFPGQEDGASFADDMLNSREMNLVSTEMLAPLEPPIATEEKKKMAKEPLVFASDMLARGVAAAPNEDYEENEEDVESTKQQAPLESPYAQVRKRANMENMVDSEPPIVDGNKLPPRQREEEDEEERKRNEFMQWRRTGVPEYIYFEFGKDDCPTDDEDESKSKEKKKKQQQQQQQPTRRRLNPPPPPPKPIVGGVPVKAIPVGPKNNSRMPANARDVTENNNPKEEKKVQGFYKKYRIRASKSGSNKTPRPTDAEKANKRSQRSLSPVPNTRLGGKQQSFRKSEKTETEESANGGDNEKPATRSSQRSTSKRISQFKKGGAKKLQSLRKILGSGDKTEKNNDPIPTRSAHSEPKPEPVKAVPVKRGRSRRQSSDDKNPRLTSTSRDKSVDENPYTNNDNTPGTTTTGRKGRRGKRTVPSPIPPHKTVSSATGRVQSPRVPFRKQPSLKSLNGTETVPLGPDIMGSVTPNTTPKPSVRVKAVNDLPPSPMINNRKGRRTGTMPAQRR</sequence>
<keyword evidence="3" id="KW-1185">Reference proteome</keyword>